<proteinExistence type="predicted"/>
<evidence type="ECO:0000313" key="2">
    <source>
        <dbReference type="EMBL" id="KAK9962717.1"/>
    </source>
</evidence>
<name>A0AAW1ZMS3_CULAL</name>
<keyword evidence="1" id="KW-0732">Signal</keyword>
<sequence>YCLHGIIFFFLSIINQGELGNLQQDLPEHNDSFSLFADVYHSQPLRNPDLQKSFQRSS</sequence>
<keyword evidence="3" id="KW-1185">Reference proteome</keyword>
<feature type="chain" id="PRO_5043553662" evidence="1">
    <location>
        <begin position="20"/>
        <end position="58"/>
    </location>
</feature>
<evidence type="ECO:0000313" key="3">
    <source>
        <dbReference type="Proteomes" id="UP001479290"/>
    </source>
</evidence>
<accession>A0AAW1ZMS3</accession>
<dbReference type="Proteomes" id="UP001479290">
    <property type="component" value="Unassembled WGS sequence"/>
</dbReference>
<comment type="caution">
    <text evidence="2">The sequence shown here is derived from an EMBL/GenBank/DDBJ whole genome shotgun (WGS) entry which is preliminary data.</text>
</comment>
<reference evidence="2 3" key="1">
    <citation type="submission" date="2024-05" db="EMBL/GenBank/DDBJ databases">
        <title>A high-quality chromosomal-level genome assembly of Topmouth culter (Culter alburnus).</title>
        <authorList>
            <person name="Zhao H."/>
        </authorList>
    </citation>
    <scope>NUCLEOTIDE SEQUENCE [LARGE SCALE GENOMIC DNA]</scope>
    <source>
        <strain evidence="2">CATC2023</strain>
        <tissue evidence="2">Muscle</tissue>
    </source>
</reference>
<dbReference type="AlphaFoldDB" id="A0AAW1ZMS3"/>
<feature type="signal peptide" evidence="1">
    <location>
        <begin position="1"/>
        <end position="19"/>
    </location>
</feature>
<feature type="non-terminal residue" evidence="2">
    <location>
        <position position="58"/>
    </location>
</feature>
<protein>
    <submittedName>
        <fullName evidence="2">Uncharacterized protein</fullName>
    </submittedName>
</protein>
<organism evidence="2 3">
    <name type="scientific">Culter alburnus</name>
    <name type="common">Topmouth culter</name>
    <dbReference type="NCBI Taxonomy" id="194366"/>
    <lineage>
        <taxon>Eukaryota</taxon>
        <taxon>Metazoa</taxon>
        <taxon>Chordata</taxon>
        <taxon>Craniata</taxon>
        <taxon>Vertebrata</taxon>
        <taxon>Euteleostomi</taxon>
        <taxon>Actinopterygii</taxon>
        <taxon>Neopterygii</taxon>
        <taxon>Teleostei</taxon>
        <taxon>Ostariophysi</taxon>
        <taxon>Cypriniformes</taxon>
        <taxon>Xenocyprididae</taxon>
        <taxon>Xenocypridinae</taxon>
        <taxon>Culter</taxon>
    </lineage>
</organism>
<feature type="non-terminal residue" evidence="2">
    <location>
        <position position="1"/>
    </location>
</feature>
<gene>
    <name evidence="2" type="ORF">ABG768_008071</name>
</gene>
<evidence type="ECO:0000256" key="1">
    <source>
        <dbReference type="SAM" id="SignalP"/>
    </source>
</evidence>
<dbReference type="EMBL" id="JAWDJR010000015">
    <property type="protein sequence ID" value="KAK9962717.1"/>
    <property type="molecule type" value="Genomic_DNA"/>
</dbReference>